<evidence type="ECO:0000313" key="7">
    <source>
        <dbReference type="Proteomes" id="UP000178319"/>
    </source>
</evidence>
<proteinExistence type="inferred from homology"/>
<dbReference type="AlphaFoldDB" id="A0A1G1V9G6"/>
<accession>A0A1G1V9G6</accession>
<dbReference type="InterPro" id="IPR002052">
    <property type="entry name" value="DNA_methylase_N6_adenine_CS"/>
</dbReference>
<dbReference type="STRING" id="1797516.A3D26_03100"/>
<comment type="caution">
    <text evidence="6">The sequence shown here is derived from an EMBL/GenBank/DDBJ whole genome shotgun (WGS) entry which is preliminary data.</text>
</comment>
<dbReference type="GO" id="GO:0008170">
    <property type="term" value="F:N-methyltransferase activity"/>
    <property type="evidence" value="ECO:0007669"/>
    <property type="project" value="InterPro"/>
</dbReference>
<evidence type="ECO:0000259" key="5">
    <source>
        <dbReference type="Pfam" id="PF01555"/>
    </source>
</evidence>
<reference evidence="6 7" key="1">
    <citation type="journal article" date="2016" name="Nat. Commun.">
        <title>Thousands of microbial genomes shed light on interconnected biogeochemical processes in an aquifer system.</title>
        <authorList>
            <person name="Anantharaman K."/>
            <person name="Brown C.T."/>
            <person name="Hug L.A."/>
            <person name="Sharon I."/>
            <person name="Castelle C.J."/>
            <person name="Probst A.J."/>
            <person name="Thomas B.C."/>
            <person name="Singh A."/>
            <person name="Wilkins M.J."/>
            <person name="Karaoz U."/>
            <person name="Brodie E.L."/>
            <person name="Williams K.H."/>
            <person name="Hubbard S.S."/>
            <person name="Banfield J.F."/>
        </authorList>
    </citation>
    <scope>NUCLEOTIDE SEQUENCE [LARGE SCALE GENOMIC DNA]</scope>
</reference>
<dbReference type="GO" id="GO:0005737">
    <property type="term" value="C:cytoplasm"/>
    <property type="evidence" value="ECO:0007669"/>
    <property type="project" value="TreeGrafter"/>
</dbReference>
<dbReference type="PROSITE" id="PS00092">
    <property type="entry name" value="N6_MTASE"/>
    <property type="match status" value="1"/>
</dbReference>
<dbReference type="Proteomes" id="UP000178319">
    <property type="component" value="Unassembled WGS sequence"/>
</dbReference>
<dbReference type="PANTHER" id="PTHR13370">
    <property type="entry name" value="RNA METHYLASE-RELATED"/>
    <property type="match status" value="1"/>
</dbReference>
<evidence type="ECO:0000256" key="2">
    <source>
        <dbReference type="ARBA" id="ARBA00022603"/>
    </source>
</evidence>
<evidence type="ECO:0000256" key="4">
    <source>
        <dbReference type="RuleBase" id="RU362026"/>
    </source>
</evidence>
<dbReference type="PANTHER" id="PTHR13370:SF3">
    <property type="entry name" value="TRNA (GUANINE(10)-N2)-METHYLTRANSFERASE HOMOLOG"/>
    <property type="match status" value="1"/>
</dbReference>
<evidence type="ECO:0000256" key="3">
    <source>
        <dbReference type="ARBA" id="ARBA00022679"/>
    </source>
</evidence>
<dbReference type="InterPro" id="IPR001091">
    <property type="entry name" value="RM_Methyltransferase"/>
</dbReference>
<dbReference type="GO" id="GO:0003677">
    <property type="term" value="F:DNA binding"/>
    <property type="evidence" value="ECO:0007669"/>
    <property type="project" value="InterPro"/>
</dbReference>
<sequence length="274" mass="31829">MLTSYFEQDRFTLYHGDCLEILPELPPESFDMIFADPPYRLSNGGFTSERGKKVLVNKGGWDKSEGVEKDFEFHRKWLHECHRLLKPNGTIWVTGTYHNIYKCGYALEKEGYHILNEICWYKPKVADNISGRMFKANHETLIWARKDKNAKHKFSYDWLKRADWREDFLKKQGEQMGSVWAIHAPSLVERKFGKHPTQKPQELLKRIILSCTKKGDTILDPFCGSGTTGVEAYKYGRNFVGIDSSEVFLDMTVKRFKELGVNLASNSARRNKSF</sequence>
<evidence type="ECO:0000256" key="1">
    <source>
        <dbReference type="ARBA" id="ARBA00006594"/>
    </source>
</evidence>
<dbReference type="GO" id="GO:0009007">
    <property type="term" value="F:site-specific DNA-methyltransferase (adenine-specific) activity"/>
    <property type="evidence" value="ECO:0007669"/>
    <property type="project" value="TreeGrafter"/>
</dbReference>
<protein>
    <recommendedName>
        <fullName evidence="4">Methyltransferase</fullName>
        <ecNumber evidence="4">2.1.1.-</ecNumber>
    </recommendedName>
</protein>
<organism evidence="6 7">
    <name type="scientific">Candidatus Blackburnbacteria bacterium RIFCSPHIGHO2_02_FULL_44_20</name>
    <dbReference type="NCBI Taxonomy" id="1797516"/>
    <lineage>
        <taxon>Bacteria</taxon>
        <taxon>Candidatus Blackburniibacteriota</taxon>
    </lineage>
</organism>
<gene>
    <name evidence="6" type="ORF">A3D26_03100</name>
</gene>
<dbReference type="Pfam" id="PF01555">
    <property type="entry name" value="N6_N4_Mtase"/>
    <property type="match status" value="1"/>
</dbReference>
<dbReference type="SUPFAM" id="SSF53335">
    <property type="entry name" value="S-adenosyl-L-methionine-dependent methyltransferases"/>
    <property type="match status" value="1"/>
</dbReference>
<evidence type="ECO:0000313" key="6">
    <source>
        <dbReference type="EMBL" id="OGY11951.1"/>
    </source>
</evidence>
<keyword evidence="3" id="KW-0808">Transferase</keyword>
<dbReference type="Gene3D" id="3.40.50.150">
    <property type="entry name" value="Vaccinia Virus protein VP39"/>
    <property type="match status" value="1"/>
</dbReference>
<dbReference type="EMBL" id="MHBZ01000009">
    <property type="protein sequence ID" value="OGY11951.1"/>
    <property type="molecule type" value="Genomic_DNA"/>
</dbReference>
<dbReference type="GO" id="GO:0032259">
    <property type="term" value="P:methylation"/>
    <property type="evidence" value="ECO:0007669"/>
    <property type="project" value="UniProtKB-KW"/>
</dbReference>
<dbReference type="EC" id="2.1.1.-" evidence="4"/>
<keyword evidence="2 6" id="KW-0489">Methyltransferase</keyword>
<dbReference type="InterPro" id="IPR029063">
    <property type="entry name" value="SAM-dependent_MTases_sf"/>
</dbReference>
<dbReference type="PRINTS" id="PR00508">
    <property type="entry name" value="S21N4MTFRASE"/>
</dbReference>
<comment type="similarity">
    <text evidence="1 4">Belongs to the N(4)/N(6)-methyltransferase family.</text>
</comment>
<feature type="domain" description="DNA methylase N-4/N-6" evidence="5">
    <location>
        <begin position="31"/>
        <end position="253"/>
    </location>
</feature>
<dbReference type="CDD" id="cd02440">
    <property type="entry name" value="AdoMet_MTases"/>
    <property type="match status" value="1"/>
</dbReference>
<name>A0A1G1V9G6_9BACT</name>
<dbReference type="InterPro" id="IPR002941">
    <property type="entry name" value="DNA_methylase_N4/N6"/>
</dbReference>